<dbReference type="SUPFAM" id="SSF53955">
    <property type="entry name" value="Lysozyme-like"/>
    <property type="match status" value="1"/>
</dbReference>
<protein>
    <recommendedName>
        <fullName evidence="2">Transglycosylase SLT domain-containing protein</fullName>
    </recommendedName>
</protein>
<feature type="domain" description="Transglycosylase SLT" evidence="2">
    <location>
        <begin position="32"/>
        <end position="129"/>
    </location>
</feature>
<comment type="similarity">
    <text evidence="1">Belongs to the transglycosylase Slt family.</text>
</comment>
<dbReference type="PANTHER" id="PTHR37423:SF2">
    <property type="entry name" value="MEMBRANE-BOUND LYTIC MUREIN TRANSGLYCOSYLASE C"/>
    <property type="match status" value="1"/>
</dbReference>
<organism evidence="3 5">
    <name type="scientific">Stenotrophomonas maltophilia</name>
    <name type="common">Pseudomonas maltophilia</name>
    <name type="synonym">Xanthomonas maltophilia</name>
    <dbReference type="NCBI Taxonomy" id="40324"/>
    <lineage>
        <taxon>Bacteria</taxon>
        <taxon>Pseudomonadati</taxon>
        <taxon>Pseudomonadota</taxon>
        <taxon>Gammaproteobacteria</taxon>
        <taxon>Lysobacterales</taxon>
        <taxon>Lysobacteraceae</taxon>
        <taxon>Stenotrophomonas</taxon>
        <taxon>Stenotrophomonas maltophilia group</taxon>
    </lineage>
</organism>
<dbReference type="Proteomes" id="UP000216433">
    <property type="component" value="Unassembled WGS sequence"/>
</dbReference>
<gene>
    <name evidence="4" type="ORF">CEK00_09570</name>
    <name evidence="3" type="ORF">CEK00_21890</name>
</gene>
<keyword evidence="3" id="KW-0614">Plasmid</keyword>
<dbReference type="Gene3D" id="1.10.530.10">
    <property type="match status" value="1"/>
</dbReference>
<dbReference type="AlphaFoldDB" id="A0A270MZ50"/>
<dbReference type="InterPro" id="IPR008258">
    <property type="entry name" value="Transglycosylase_SLT_dom_1"/>
</dbReference>
<sequence>MRAPHAPAAVTKAALGRVVPLSSRDPSINSAVERAAEKHGVDANLLHAVIKVESNYRQRAVSRVGAAGLMQLMPATAKRFGVSDRFNIEQNISGGAAYLKWLAQRFSGDLDLMLAAYNAGEGAVQKHGNRIPPYKETRAYVSKVRAHYVASGY</sequence>
<dbReference type="CDD" id="cd00254">
    <property type="entry name" value="LT-like"/>
    <property type="match status" value="1"/>
</dbReference>
<evidence type="ECO:0000313" key="4">
    <source>
        <dbReference type="EMBL" id="PAM71930.1"/>
    </source>
</evidence>
<accession>A0A270MZ50</accession>
<evidence type="ECO:0000313" key="3">
    <source>
        <dbReference type="EMBL" id="PAM64700.1"/>
    </source>
</evidence>
<proteinExistence type="inferred from homology"/>
<geneLocation type="plasmid" evidence="3">
    <name>unnamed1</name>
</geneLocation>
<dbReference type="EMBL" id="NJGC01000149">
    <property type="protein sequence ID" value="PAM64700.1"/>
    <property type="molecule type" value="Genomic_DNA"/>
</dbReference>
<evidence type="ECO:0000256" key="1">
    <source>
        <dbReference type="ARBA" id="ARBA00007734"/>
    </source>
</evidence>
<evidence type="ECO:0000259" key="2">
    <source>
        <dbReference type="Pfam" id="PF01464"/>
    </source>
</evidence>
<dbReference type="InterPro" id="IPR023346">
    <property type="entry name" value="Lysozyme-like_dom_sf"/>
</dbReference>
<evidence type="ECO:0000313" key="5">
    <source>
        <dbReference type="Proteomes" id="UP000216433"/>
    </source>
</evidence>
<dbReference type="PANTHER" id="PTHR37423">
    <property type="entry name" value="SOLUBLE LYTIC MUREIN TRANSGLYCOSYLASE-RELATED"/>
    <property type="match status" value="1"/>
</dbReference>
<reference evidence="3 5" key="1">
    <citation type="submission" date="2017-06" db="EMBL/GenBank/DDBJ databases">
        <title>Genome sequencing and assembly of Stenotrophomonas maltophilia DF07.</title>
        <authorList>
            <person name="Iyer R."/>
        </authorList>
    </citation>
    <scope>NUCLEOTIDE SEQUENCE [LARGE SCALE GENOMIC DNA]</scope>
    <source>
        <strain evidence="3 5">DF07</strain>
        <plasmid evidence="3">unnamed1</plasmid>
    </source>
</reference>
<comment type="caution">
    <text evidence="3">The sequence shown here is derived from an EMBL/GenBank/DDBJ whole genome shotgun (WGS) entry which is preliminary data.</text>
</comment>
<dbReference type="EMBL" id="NJGC01000009">
    <property type="protein sequence ID" value="PAM71930.1"/>
    <property type="molecule type" value="Genomic_DNA"/>
</dbReference>
<name>A0A270MZ50_STEMA</name>
<dbReference type="Pfam" id="PF01464">
    <property type="entry name" value="SLT"/>
    <property type="match status" value="1"/>
</dbReference>